<feature type="transmembrane region" description="Helical" evidence="1">
    <location>
        <begin position="12"/>
        <end position="34"/>
    </location>
</feature>
<keyword evidence="1" id="KW-1133">Transmembrane helix</keyword>
<feature type="transmembrane region" description="Helical" evidence="1">
    <location>
        <begin position="55"/>
        <end position="78"/>
    </location>
</feature>
<dbReference type="AlphaFoldDB" id="A0A1X0ZUX8"/>
<evidence type="ECO:0000313" key="2">
    <source>
        <dbReference type="EMBL" id="ORL63508.1"/>
    </source>
</evidence>
<keyword evidence="1" id="KW-0812">Transmembrane</keyword>
<proteinExistence type="predicted"/>
<protein>
    <submittedName>
        <fullName evidence="2">Uncharacterized protein</fullName>
    </submittedName>
</protein>
<organism evidence="2 3">
    <name type="scientific">Pseudomonas putida</name>
    <name type="common">Arthrobacter siderocapsulatus</name>
    <dbReference type="NCBI Taxonomy" id="303"/>
    <lineage>
        <taxon>Bacteria</taxon>
        <taxon>Pseudomonadati</taxon>
        <taxon>Pseudomonadota</taxon>
        <taxon>Gammaproteobacteria</taxon>
        <taxon>Pseudomonadales</taxon>
        <taxon>Pseudomonadaceae</taxon>
        <taxon>Pseudomonas</taxon>
    </lineage>
</organism>
<accession>A0A1X0ZUX8</accession>
<evidence type="ECO:0000313" key="3">
    <source>
        <dbReference type="Proteomes" id="UP000193675"/>
    </source>
</evidence>
<dbReference type="EMBL" id="NBWC01000018">
    <property type="protein sequence ID" value="ORL63508.1"/>
    <property type="molecule type" value="Genomic_DNA"/>
</dbReference>
<dbReference type="Proteomes" id="UP000193675">
    <property type="component" value="Unassembled WGS sequence"/>
</dbReference>
<evidence type="ECO:0000256" key="1">
    <source>
        <dbReference type="SAM" id="Phobius"/>
    </source>
</evidence>
<keyword evidence="1" id="KW-0472">Membrane</keyword>
<name>A0A1X0ZUX8_PSEPU</name>
<reference evidence="2 3" key="1">
    <citation type="submission" date="2017-04" db="EMBL/GenBank/DDBJ databases">
        <title>Presence of VIM-2 positive Pseudomonas species in chickens and their surrounding environment.</title>
        <authorList>
            <person name="Zhang R."/>
        </authorList>
    </citation>
    <scope>NUCLEOTIDE SEQUENCE [LARGE SCALE GENOMIC DNA]</scope>
    <source>
        <strain evidence="2 3">DZ-C18</strain>
    </source>
</reference>
<sequence>MGNVFLNQGENLFFGFGLVGKVMYTGVVAGVLTVPKLYALRGAIDMAALKKFPAGMRWALVSTWNLNSILCVLLFILAPF</sequence>
<comment type="caution">
    <text evidence="2">The sequence shown here is derived from an EMBL/GenBank/DDBJ whole genome shotgun (WGS) entry which is preliminary data.</text>
</comment>
<gene>
    <name evidence="2" type="ORF">B7H17_14420</name>
</gene>